<keyword evidence="1" id="KW-0812">Transmembrane</keyword>
<protein>
    <submittedName>
        <fullName evidence="2">Uncharacterized protein</fullName>
    </submittedName>
</protein>
<gene>
    <name evidence="2" type="ORF">DU484_12195</name>
</gene>
<evidence type="ECO:0000313" key="2">
    <source>
        <dbReference type="EMBL" id="AXG10543.1"/>
    </source>
</evidence>
<name>A0A345EEC1_9EURY</name>
<feature type="transmembrane region" description="Helical" evidence="1">
    <location>
        <begin position="165"/>
        <end position="185"/>
    </location>
</feature>
<feature type="transmembrane region" description="Helical" evidence="1">
    <location>
        <begin position="65"/>
        <end position="81"/>
    </location>
</feature>
<accession>A0A345EEC1</accession>
<feature type="transmembrane region" description="Helical" evidence="1">
    <location>
        <begin position="197"/>
        <end position="218"/>
    </location>
</feature>
<dbReference type="Proteomes" id="UP000252985">
    <property type="component" value="Chromosome"/>
</dbReference>
<dbReference type="GeneID" id="37287751"/>
<keyword evidence="1" id="KW-0472">Membrane</keyword>
<proteinExistence type="predicted"/>
<evidence type="ECO:0000256" key="1">
    <source>
        <dbReference type="SAM" id="Phobius"/>
    </source>
</evidence>
<reference evidence="2 3" key="1">
    <citation type="submission" date="2018-07" db="EMBL/GenBank/DDBJ databases">
        <title>Genome sequences of Haloplanus sp. CBA1112.</title>
        <authorList>
            <person name="Kim Y.B."/>
            <person name="Roh S.W."/>
        </authorList>
    </citation>
    <scope>NUCLEOTIDE SEQUENCE [LARGE SCALE GENOMIC DNA]</scope>
    <source>
        <strain evidence="2 3">CBA1112</strain>
    </source>
</reference>
<feature type="transmembrane region" description="Helical" evidence="1">
    <location>
        <begin position="118"/>
        <end position="139"/>
    </location>
</feature>
<dbReference type="AlphaFoldDB" id="A0A345EEC1"/>
<keyword evidence="1" id="KW-1133">Transmembrane helix</keyword>
<organism evidence="2 3">
    <name type="scientific">Haloplanus rubicundus</name>
    <dbReference type="NCBI Taxonomy" id="1547898"/>
    <lineage>
        <taxon>Archaea</taxon>
        <taxon>Methanobacteriati</taxon>
        <taxon>Methanobacteriota</taxon>
        <taxon>Stenosarchaea group</taxon>
        <taxon>Halobacteria</taxon>
        <taxon>Halobacteriales</taxon>
        <taxon>Haloferacaceae</taxon>
        <taxon>Haloplanus</taxon>
    </lineage>
</organism>
<evidence type="ECO:0000313" key="3">
    <source>
        <dbReference type="Proteomes" id="UP000252985"/>
    </source>
</evidence>
<feature type="transmembrane region" description="Helical" evidence="1">
    <location>
        <begin position="254"/>
        <end position="274"/>
    </location>
</feature>
<sequence>MPSRRAAGFSLAIGIVHAVGLLLVADSLGYSIGPSQYSFAGLVWRYGGLVVVATVPVWLAARFRLVTPVVALALTTAYVLWMELTPPGPTFHDVAELERLAEPTGITVVENGLYIVRYMVNASVWTVGFLFLGLVEYVLRHAWTRLPSVPKSIPLLSTPAPRRRAIAIASSGGLLHAAVMVWYASRLGVTMSGGLEWLLYLFGAVGMWVLAAIPLYFLVRHRLVAPATLLTLFILIDVHAAFTASVEDPHALYFGGWFLYLGILLVVAGIEYGLRRLGVYRQFASET</sequence>
<dbReference type="RefSeq" id="WP_114606036.1">
    <property type="nucleotide sequence ID" value="NZ_CP031148.1"/>
</dbReference>
<dbReference type="EMBL" id="CP031148">
    <property type="protein sequence ID" value="AXG10543.1"/>
    <property type="molecule type" value="Genomic_DNA"/>
</dbReference>
<dbReference type="KEGG" id="haq:DU484_12195"/>
<feature type="transmembrane region" description="Helical" evidence="1">
    <location>
        <begin position="42"/>
        <end position="60"/>
    </location>
</feature>
<feature type="transmembrane region" description="Helical" evidence="1">
    <location>
        <begin position="223"/>
        <end position="242"/>
    </location>
</feature>